<evidence type="ECO:0000256" key="1">
    <source>
        <dbReference type="ARBA" id="ARBA00023002"/>
    </source>
</evidence>
<accession>A0A1L3FI35</accession>
<dbReference type="PANTHER" id="PTHR43884:SF12">
    <property type="entry name" value="ISOVALERYL-COA DEHYDROGENASE, MITOCHONDRIAL-RELATED"/>
    <property type="match status" value="1"/>
</dbReference>
<dbReference type="InterPro" id="IPR009100">
    <property type="entry name" value="AcylCoA_DH/oxidase_NM_dom_sf"/>
</dbReference>
<evidence type="ECO:0000313" key="4">
    <source>
        <dbReference type="EMBL" id="APG12987.1"/>
    </source>
</evidence>
<dbReference type="Gene3D" id="1.10.540.10">
    <property type="entry name" value="Acyl-CoA dehydrogenase/oxidase, N-terminal domain"/>
    <property type="match status" value="1"/>
</dbReference>
<dbReference type="OrthoDB" id="6184213at2"/>
<dbReference type="Gene3D" id="2.40.110.10">
    <property type="entry name" value="Butyryl-CoA Dehydrogenase, subunit A, domain 2"/>
    <property type="match status" value="1"/>
</dbReference>
<sequence>MNKTVSAPSLGTPEPLKTGSPELEALLNQIAEGASDRERDRILPFEVIDLIRRARLGALRLPLNAGGAGSTIRDLFAFVIRLGEADANVAHILRNHFSVVERLVRTPKDEQSRQWQKAVADGAIIGLATTELESPRVGNVTPGTTFTPDGNGDYLLNGTKYYSTGTLYSDYVLVRAADPSGATGATIVPIKREGIELLDDWDGLGQRLTATGTTHFRNVKVRREEVVFDTPDSGYGVPYSNTFAQLFLTAIVAGIARATLRDATDLVRSRKRTFYYAPTEIPTDDPLLQQTVGQIASGAFAAETVVLAAAEALDIATEAFDVGAANATEAAHTAALLSAKAKIIADDFAIRGGSLLFDVGGASATKKVTNFDRHWRNARTLSSHNPTTYKARSIGEHEINGTPLPAKGFF</sequence>
<gene>
    <name evidence="4" type="ORF">BKD09_32055</name>
</gene>
<name>A0A1L3FI35_BRAJP</name>
<reference evidence="4 5" key="1">
    <citation type="submission" date="2016-11" db="EMBL/GenBank/DDBJ databases">
        <title>Complete Genome Sequence of Bradyrhizobium sp. strain J5, an isolated from soybean nodule in Hokkaido.</title>
        <authorList>
            <person name="Kanehara K."/>
        </authorList>
    </citation>
    <scope>NUCLEOTIDE SEQUENCE [LARGE SCALE GENOMIC DNA]</scope>
    <source>
        <strain evidence="4 5">J5</strain>
    </source>
</reference>
<feature type="domain" description="Acyl-CoA dehydrogenase C-terminal" evidence="3">
    <location>
        <begin position="248"/>
        <end position="385"/>
    </location>
</feature>
<evidence type="ECO:0000313" key="5">
    <source>
        <dbReference type="Proteomes" id="UP000181962"/>
    </source>
</evidence>
<dbReference type="InterPro" id="IPR013107">
    <property type="entry name" value="Acyl-CoA_DH_C"/>
</dbReference>
<dbReference type="InterPro" id="IPR037069">
    <property type="entry name" value="AcylCoA_DH/ox_N_sf"/>
</dbReference>
<dbReference type="Gene3D" id="1.20.140.10">
    <property type="entry name" value="Butyryl-CoA Dehydrogenase, subunit A, domain 3"/>
    <property type="match status" value="1"/>
</dbReference>
<dbReference type="InterPro" id="IPR036250">
    <property type="entry name" value="AcylCo_DH-like_C"/>
</dbReference>
<dbReference type="Pfam" id="PF08028">
    <property type="entry name" value="Acyl-CoA_dh_2"/>
    <property type="match status" value="1"/>
</dbReference>
<dbReference type="PIRSF" id="PIRSF016578">
    <property type="entry name" value="HsaA"/>
    <property type="match status" value="1"/>
</dbReference>
<protein>
    <submittedName>
        <fullName evidence="4">Acyl-CoA dehydrogenase</fullName>
    </submittedName>
</protein>
<dbReference type="RefSeq" id="WP_071915216.1">
    <property type="nucleotide sequence ID" value="NZ_CP017637.1"/>
</dbReference>
<dbReference type="InterPro" id="IPR046373">
    <property type="entry name" value="Acyl-CoA_Oxase/DH_mid-dom_sf"/>
</dbReference>
<dbReference type="EMBL" id="CP017637">
    <property type="protein sequence ID" value="APG12987.1"/>
    <property type="molecule type" value="Genomic_DNA"/>
</dbReference>
<dbReference type="Proteomes" id="UP000181962">
    <property type="component" value="Chromosome"/>
</dbReference>
<organism evidence="4 5">
    <name type="scientific">Bradyrhizobium japonicum</name>
    <dbReference type="NCBI Taxonomy" id="375"/>
    <lineage>
        <taxon>Bacteria</taxon>
        <taxon>Pseudomonadati</taxon>
        <taxon>Pseudomonadota</taxon>
        <taxon>Alphaproteobacteria</taxon>
        <taxon>Hyphomicrobiales</taxon>
        <taxon>Nitrobacteraceae</taxon>
        <taxon>Bradyrhizobium</taxon>
    </lineage>
</organism>
<keyword evidence="1" id="KW-0560">Oxidoreductase</keyword>
<dbReference type="PANTHER" id="PTHR43884">
    <property type="entry name" value="ACYL-COA DEHYDROGENASE"/>
    <property type="match status" value="1"/>
</dbReference>
<dbReference type="InterPro" id="IPR013786">
    <property type="entry name" value="AcylCoA_DH/ox_N"/>
</dbReference>
<dbReference type="Pfam" id="PF02771">
    <property type="entry name" value="Acyl-CoA_dh_N"/>
    <property type="match status" value="1"/>
</dbReference>
<dbReference type="GO" id="GO:0050660">
    <property type="term" value="F:flavin adenine dinucleotide binding"/>
    <property type="evidence" value="ECO:0007669"/>
    <property type="project" value="InterPro"/>
</dbReference>
<dbReference type="AlphaFoldDB" id="A0A1L3FI35"/>
<dbReference type="GO" id="GO:0008470">
    <property type="term" value="F:3-methylbutanoyl-CoA dehydrogenase activity"/>
    <property type="evidence" value="ECO:0007669"/>
    <property type="project" value="TreeGrafter"/>
</dbReference>
<feature type="domain" description="Acyl-CoA dehydrogenase/oxidase N-terminal" evidence="2">
    <location>
        <begin position="28"/>
        <end position="122"/>
    </location>
</feature>
<evidence type="ECO:0000259" key="3">
    <source>
        <dbReference type="Pfam" id="PF08028"/>
    </source>
</evidence>
<dbReference type="GO" id="GO:0006552">
    <property type="term" value="P:L-leucine catabolic process"/>
    <property type="evidence" value="ECO:0007669"/>
    <property type="project" value="TreeGrafter"/>
</dbReference>
<dbReference type="SUPFAM" id="SSF47203">
    <property type="entry name" value="Acyl-CoA dehydrogenase C-terminal domain-like"/>
    <property type="match status" value="1"/>
</dbReference>
<proteinExistence type="predicted"/>
<evidence type="ECO:0000259" key="2">
    <source>
        <dbReference type="Pfam" id="PF02771"/>
    </source>
</evidence>
<dbReference type="SUPFAM" id="SSF56645">
    <property type="entry name" value="Acyl-CoA dehydrogenase NM domain-like"/>
    <property type="match status" value="1"/>
</dbReference>